<evidence type="ECO:0000256" key="2">
    <source>
        <dbReference type="ARBA" id="ARBA00022427"/>
    </source>
</evidence>
<evidence type="ECO:0000256" key="1">
    <source>
        <dbReference type="ARBA" id="ARBA00008295"/>
    </source>
</evidence>
<sequence length="175" mass="18813">MATAALEIMGFFLGILGMIGNLAATLLPYWETSAHIGSNIVTAIDSTKGLWMECVHQSTSVFQCETYSTILGLRADLQAARAMMVIAIILSIMACMVSSVGMQCTVCMDGSMAKTKVAGLGGGLFLAAGFLSLIPVSWKTHEVVQNFYHINMPEGFKFEIGSCLYVGLQRLPCSR</sequence>
<reference evidence="9" key="3">
    <citation type="submission" date="2020-05" db="EMBL/GenBank/DDBJ databases">
        <title>Electrophorus electricus (electric eel) genome, fEleEle1, primary haplotype.</title>
        <authorList>
            <person name="Myers G."/>
            <person name="Meyer A."/>
            <person name="Fedrigo O."/>
            <person name="Formenti G."/>
            <person name="Rhie A."/>
            <person name="Tracey A."/>
            <person name="Sims Y."/>
            <person name="Jarvis E.D."/>
        </authorList>
    </citation>
    <scope>NUCLEOTIDE SEQUENCE [LARGE SCALE GENOMIC DNA]</scope>
</reference>
<evidence type="ECO:0000256" key="4">
    <source>
        <dbReference type="ARBA" id="ARBA00022692"/>
    </source>
</evidence>
<reference evidence="9" key="4">
    <citation type="submission" date="2025-08" db="UniProtKB">
        <authorList>
            <consortium name="Ensembl"/>
        </authorList>
    </citation>
    <scope>IDENTIFICATION</scope>
</reference>
<dbReference type="PRINTS" id="PR01077">
    <property type="entry name" value="CLAUDIN"/>
</dbReference>
<keyword evidence="10" id="KW-1185">Reference proteome</keyword>
<dbReference type="InterPro" id="IPR017974">
    <property type="entry name" value="Claudin_CS"/>
</dbReference>
<dbReference type="InterPro" id="IPR004031">
    <property type="entry name" value="PMP22/EMP/MP20/Claudin"/>
</dbReference>
<evidence type="ECO:0000313" key="9">
    <source>
        <dbReference type="Ensembl" id="ENSEEEP00000038195.1"/>
    </source>
</evidence>
<gene>
    <name evidence="9" type="primary">CLDN2</name>
</gene>
<feature type="transmembrane region" description="Helical" evidence="8">
    <location>
        <begin position="117"/>
        <end position="138"/>
    </location>
</feature>
<evidence type="ECO:0000256" key="7">
    <source>
        <dbReference type="ARBA" id="ARBA00023136"/>
    </source>
</evidence>
<reference evidence="10" key="1">
    <citation type="journal article" date="2014" name="Science">
        <title>Nonhuman genetics. Genomic basis for the convergent evolution of electric organs.</title>
        <authorList>
            <person name="Gallant J.R."/>
            <person name="Traeger L.L."/>
            <person name="Volkening J.D."/>
            <person name="Moffett H."/>
            <person name="Chen P.H."/>
            <person name="Novina C.D."/>
            <person name="Phillips G.N.Jr."/>
            <person name="Anand R."/>
            <person name="Wells G.B."/>
            <person name="Pinch M."/>
            <person name="Guth R."/>
            <person name="Unguez G.A."/>
            <person name="Albert J.S."/>
            <person name="Zakon H.H."/>
            <person name="Samanta M.P."/>
            <person name="Sussman M.R."/>
        </authorList>
    </citation>
    <scope>NUCLEOTIDE SEQUENCE [LARGE SCALE GENOMIC DNA]</scope>
</reference>
<reference evidence="9" key="5">
    <citation type="submission" date="2025-09" db="UniProtKB">
        <authorList>
            <consortium name="Ensembl"/>
        </authorList>
    </citation>
    <scope>IDENTIFICATION</scope>
</reference>
<dbReference type="PROSITE" id="PS01346">
    <property type="entry name" value="CLAUDIN"/>
    <property type="match status" value="1"/>
</dbReference>
<keyword evidence="6 8" id="KW-1133">Transmembrane helix</keyword>
<dbReference type="GO" id="GO:0005886">
    <property type="term" value="C:plasma membrane"/>
    <property type="evidence" value="ECO:0007669"/>
    <property type="project" value="UniProtKB-SubCell"/>
</dbReference>
<dbReference type="Proteomes" id="UP000314983">
    <property type="component" value="Chromosome 6"/>
</dbReference>
<comment type="caution">
    <text evidence="8">Lacks conserved residue(s) required for the propagation of feature annotation.</text>
</comment>
<evidence type="ECO:0000256" key="8">
    <source>
        <dbReference type="RuleBase" id="RU060637"/>
    </source>
</evidence>
<feature type="transmembrane region" description="Helical" evidence="8">
    <location>
        <begin position="12"/>
        <end position="30"/>
    </location>
</feature>
<keyword evidence="3 8" id="KW-1003">Cell membrane</keyword>
<proteinExistence type="inferred from homology"/>
<dbReference type="AlphaFoldDB" id="A0A4W4GKY3"/>
<dbReference type="Pfam" id="PF00822">
    <property type="entry name" value="PMP22_Claudin"/>
    <property type="match status" value="1"/>
</dbReference>
<dbReference type="Ensembl" id="ENSEEET00000038638.2">
    <property type="protein sequence ID" value="ENSEEEP00000038195.1"/>
    <property type="gene ID" value="ENSEEEG00000018159.2"/>
</dbReference>
<keyword evidence="2 8" id="KW-0796">Tight junction</keyword>
<feature type="transmembrane region" description="Helical" evidence="8">
    <location>
        <begin position="82"/>
        <end position="105"/>
    </location>
</feature>
<comment type="function">
    <text evidence="8">Claudins function as major constituents of the tight junction complexes that regulate the permeability of epithelia.</text>
</comment>
<name>A0A4W4GKY3_ELEEL</name>
<evidence type="ECO:0000256" key="5">
    <source>
        <dbReference type="ARBA" id="ARBA00022949"/>
    </source>
</evidence>
<dbReference type="PANTHER" id="PTHR12002">
    <property type="entry name" value="CLAUDIN"/>
    <property type="match status" value="1"/>
</dbReference>
<evidence type="ECO:0000256" key="6">
    <source>
        <dbReference type="ARBA" id="ARBA00022989"/>
    </source>
</evidence>
<dbReference type="Gene3D" id="1.20.140.150">
    <property type="match status" value="1"/>
</dbReference>
<dbReference type="STRING" id="8005.ENSEEEP00000038195"/>
<keyword evidence="4 8" id="KW-0812">Transmembrane</keyword>
<dbReference type="GeneTree" id="ENSGT00940000160785"/>
<evidence type="ECO:0000256" key="3">
    <source>
        <dbReference type="ARBA" id="ARBA00022475"/>
    </source>
</evidence>
<comment type="subcellular location">
    <subcellularLocation>
        <location evidence="8">Cell junction</location>
        <location evidence="8">Tight junction</location>
    </subcellularLocation>
    <subcellularLocation>
        <location evidence="8">Cell membrane</location>
        <topology evidence="8">Multi-pass membrane protein</topology>
    </subcellularLocation>
</comment>
<organism evidence="9 10">
    <name type="scientific">Electrophorus electricus</name>
    <name type="common">Electric eel</name>
    <name type="synonym">Gymnotus electricus</name>
    <dbReference type="NCBI Taxonomy" id="8005"/>
    <lineage>
        <taxon>Eukaryota</taxon>
        <taxon>Metazoa</taxon>
        <taxon>Chordata</taxon>
        <taxon>Craniata</taxon>
        <taxon>Vertebrata</taxon>
        <taxon>Euteleostomi</taxon>
        <taxon>Actinopterygii</taxon>
        <taxon>Neopterygii</taxon>
        <taxon>Teleostei</taxon>
        <taxon>Ostariophysi</taxon>
        <taxon>Gymnotiformes</taxon>
        <taxon>Gymnotoidei</taxon>
        <taxon>Gymnotidae</taxon>
        <taxon>Electrophorus</taxon>
    </lineage>
</organism>
<dbReference type="GO" id="GO:0005198">
    <property type="term" value="F:structural molecule activity"/>
    <property type="evidence" value="ECO:0007669"/>
    <property type="project" value="InterPro"/>
</dbReference>
<evidence type="ECO:0000313" key="10">
    <source>
        <dbReference type="Proteomes" id="UP000314983"/>
    </source>
</evidence>
<dbReference type="GO" id="GO:0005923">
    <property type="term" value="C:bicellular tight junction"/>
    <property type="evidence" value="ECO:0007669"/>
    <property type="project" value="UniProtKB-SubCell"/>
</dbReference>
<accession>A0A4W4GKY3</accession>
<protein>
    <recommendedName>
        <fullName evidence="8">Claudin</fullName>
    </recommendedName>
</protein>
<dbReference type="FunFam" id="1.20.140.150:FF:000001">
    <property type="entry name" value="Claudin"/>
    <property type="match status" value="1"/>
</dbReference>
<dbReference type="InterPro" id="IPR006187">
    <property type="entry name" value="Claudin"/>
</dbReference>
<dbReference type="OMA" id="ISVYHNE"/>
<reference evidence="10" key="2">
    <citation type="journal article" date="2017" name="Sci. Adv.">
        <title>A tail of two voltages: Proteomic comparison of the three electric organs of the electric eel.</title>
        <authorList>
            <person name="Traeger L.L."/>
            <person name="Sabat G."/>
            <person name="Barrett-Wilt G.A."/>
            <person name="Wells G.B."/>
            <person name="Sussman M.R."/>
        </authorList>
    </citation>
    <scope>NUCLEOTIDE SEQUENCE [LARGE SCALE GENOMIC DNA]</scope>
</reference>
<keyword evidence="7 8" id="KW-0472">Membrane</keyword>
<keyword evidence="5 8" id="KW-0965">Cell junction</keyword>
<comment type="similarity">
    <text evidence="1 8">Belongs to the claudin family.</text>
</comment>
<dbReference type="PRINTS" id="PR01385">
    <property type="entry name" value="CLAUDIN14"/>
</dbReference>